<evidence type="ECO:0000313" key="12">
    <source>
        <dbReference type="Proteomes" id="UP000295517"/>
    </source>
</evidence>
<evidence type="ECO:0000256" key="8">
    <source>
        <dbReference type="ARBA" id="ARBA00022842"/>
    </source>
</evidence>
<name>A0AAX1EJ55_9GAMM</name>
<feature type="domain" description="Ribose-phosphate pyrophosphokinase N-terminal" evidence="10">
    <location>
        <begin position="3"/>
        <end position="123"/>
    </location>
</feature>
<dbReference type="EC" id="2.7.6.1" evidence="1"/>
<dbReference type="GO" id="GO:0000287">
    <property type="term" value="F:magnesium ion binding"/>
    <property type="evidence" value="ECO:0007669"/>
    <property type="project" value="InterPro"/>
</dbReference>
<dbReference type="AlphaFoldDB" id="A0AAX1EJ55"/>
<evidence type="ECO:0000256" key="2">
    <source>
        <dbReference type="ARBA" id="ARBA00022679"/>
    </source>
</evidence>
<proteinExistence type="predicted"/>
<evidence type="ECO:0000256" key="1">
    <source>
        <dbReference type="ARBA" id="ARBA00013247"/>
    </source>
</evidence>
<dbReference type="GO" id="GO:0005737">
    <property type="term" value="C:cytoplasm"/>
    <property type="evidence" value="ECO:0007669"/>
    <property type="project" value="TreeGrafter"/>
</dbReference>
<comment type="catalytic activity">
    <reaction evidence="9">
        <text>D-ribose 5-phosphate + ATP = 5-phospho-alpha-D-ribose 1-diphosphate + AMP + H(+)</text>
        <dbReference type="Rhea" id="RHEA:15609"/>
        <dbReference type="ChEBI" id="CHEBI:15378"/>
        <dbReference type="ChEBI" id="CHEBI:30616"/>
        <dbReference type="ChEBI" id="CHEBI:58017"/>
        <dbReference type="ChEBI" id="CHEBI:78346"/>
        <dbReference type="ChEBI" id="CHEBI:456215"/>
        <dbReference type="EC" id="2.7.6.1"/>
    </reaction>
</comment>
<keyword evidence="2" id="KW-0808">Transferase</keyword>
<keyword evidence="3" id="KW-0479">Metal-binding</keyword>
<dbReference type="Gene3D" id="3.40.50.2020">
    <property type="match status" value="2"/>
</dbReference>
<dbReference type="InterPro" id="IPR000836">
    <property type="entry name" value="PRTase_dom"/>
</dbReference>
<dbReference type="GO" id="GO:0016301">
    <property type="term" value="F:kinase activity"/>
    <property type="evidence" value="ECO:0007669"/>
    <property type="project" value="UniProtKB-KW"/>
</dbReference>
<accession>A0AAX1EJ55</accession>
<evidence type="ECO:0000313" key="11">
    <source>
        <dbReference type="EMBL" id="QBR85087.1"/>
    </source>
</evidence>
<dbReference type="Pfam" id="PF14572">
    <property type="entry name" value="Pribosyl_synth"/>
    <property type="match status" value="1"/>
</dbReference>
<evidence type="ECO:0000256" key="9">
    <source>
        <dbReference type="ARBA" id="ARBA00049535"/>
    </source>
</evidence>
<sequence>MEMKLFALHSSKEWGEKIARHLAIQMASHEERDFEDGEHKVRSLENVRGCDVFVVQSLFSDQQQTVNDKICRLLFFIGSLKAASAARVTAVIPYFAYARKDRKTKSRDPVTIQYMAQMLEAVGTDHVLTMDIHNLAAFQNAFRIPTDHLEAMVLFAPYFRHSLKEKDMVVVSPDAGGLKRAEQFRELLSDLMQREIKKAFLSKKRSEGEVSGGQEIVGDVREKIAIIIDDIISSGTTIGLAVEALHQQKAKAIWVCASHGVFVKGANDVIDDPRIEKIMVTNSISSFRLKDSLREKKVEMMDASLLFAQAIKRIHENGSIVDLLEEFPYQ</sequence>
<gene>
    <name evidence="11" type="ORF">E3983_12445</name>
</gene>
<dbReference type="GO" id="GO:0005524">
    <property type="term" value="F:ATP binding"/>
    <property type="evidence" value="ECO:0007669"/>
    <property type="project" value="UniProtKB-KW"/>
</dbReference>
<dbReference type="GO" id="GO:0002189">
    <property type="term" value="C:ribose phosphate diphosphokinase complex"/>
    <property type="evidence" value="ECO:0007669"/>
    <property type="project" value="TreeGrafter"/>
</dbReference>
<dbReference type="FunFam" id="3.40.50.2020:FF:000007">
    <property type="entry name" value="Ribose-phosphate pyrophosphokinase"/>
    <property type="match status" value="1"/>
</dbReference>
<keyword evidence="4" id="KW-0545">Nucleotide biosynthesis</keyword>
<evidence type="ECO:0000256" key="3">
    <source>
        <dbReference type="ARBA" id="ARBA00022723"/>
    </source>
</evidence>
<dbReference type="SMART" id="SM01400">
    <property type="entry name" value="Pribosyltran_N"/>
    <property type="match status" value="1"/>
</dbReference>
<organism evidence="11 12">
    <name type="scientific">Legionella israelensis</name>
    <dbReference type="NCBI Taxonomy" id="454"/>
    <lineage>
        <taxon>Bacteria</taxon>
        <taxon>Pseudomonadati</taxon>
        <taxon>Pseudomonadota</taxon>
        <taxon>Gammaproteobacteria</taxon>
        <taxon>Legionellales</taxon>
        <taxon>Legionellaceae</taxon>
        <taxon>Legionella</taxon>
    </lineage>
</organism>
<keyword evidence="7" id="KW-0067">ATP-binding</keyword>
<evidence type="ECO:0000256" key="6">
    <source>
        <dbReference type="ARBA" id="ARBA00022777"/>
    </source>
</evidence>
<keyword evidence="6" id="KW-0418">Kinase</keyword>
<dbReference type="PANTHER" id="PTHR10210:SF41">
    <property type="entry name" value="RIBOSE-PHOSPHATE PYROPHOSPHOKINASE 1, CHLOROPLASTIC"/>
    <property type="match status" value="1"/>
</dbReference>
<dbReference type="SUPFAM" id="SSF53271">
    <property type="entry name" value="PRTase-like"/>
    <property type="match status" value="2"/>
</dbReference>
<dbReference type="Proteomes" id="UP000295517">
    <property type="component" value="Chromosome"/>
</dbReference>
<evidence type="ECO:0000259" key="10">
    <source>
        <dbReference type="Pfam" id="PF13793"/>
    </source>
</evidence>
<keyword evidence="5" id="KW-0547">Nucleotide-binding</keyword>
<evidence type="ECO:0000256" key="7">
    <source>
        <dbReference type="ARBA" id="ARBA00022840"/>
    </source>
</evidence>
<dbReference type="InterPro" id="IPR029057">
    <property type="entry name" value="PRTase-like"/>
</dbReference>
<dbReference type="PANTHER" id="PTHR10210">
    <property type="entry name" value="RIBOSE-PHOSPHATE DIPHOSPHOKINASE FAMILY MEMBER"/>
    <property type="match status" value="1"/>
</dbReference>
<dbReference type="RefSeq" id="WP_135061201.1">
    <property type="nucleotide sequence ID" value="NZ_CP038254.1"/>
</dbReference>
<protein>
    <recommendedName>
        <fullName evidence="1">ribose-phosphate diphosphokinase</fullName>
        <ecNumber evidence="1">2.7.6.1</ecNumber>
    </recommendedName>
</protein>
<dbReference type="EMBL" id="CP038254">
    <property type="protein sequence ID" value="QBR85087.1"/>
    <property type="molecule type" value="Genomic_DNA"/>
</dbReference>
<dbReference type="GO" id="GO:0006015">
    <property type="term" value="P:5-phosphoribose 1-diphosphate biosynthetic process"/>
    <property type="evidence" value="ECO:0007669"/>
    <property type="project" value="TreeGrafter"/>
</dbReference>
<dbReference type="GO" id="GO:0006164">
    <property type="term" value="P:purine nucleotide biosynthetic process"/>
    <property type="evidence" value="ECO:0007669"/>
    <property type="project" value="TreeGrafter"/>
</dbReference>
<evidence type="ECO:0000256" key="4">
    <source>
        <dbReference type="ARBA" id="ARBA00022727"/>
    </source>
</evidence>
<evidence type="ECO:0000256" key="5">
    <source>
        <dbReference type="ARBA" id="ARBA00022741"/>
    </source>
</evidence>
<dbReference type="GO" id="GO:0004749">
    <property type="term" value="F:ribose phosphate diphosphokinase activity"/>
    <property type="evidence" value="ECO:0007669"/>
    <property type="project" value="UniProtKB-EC"/>
</dbReference>
<dbReference type="NCBIfam" id="TIGR01251">
    <property type="entry name" value="ribP_PPkin"/>
    <property type="match status" value="1"/>
</dbReference>
<dbReference type="CDD" id="cd06223">
    <property type="entry name" value="PRTases_typeI"/>
    <property type="match status" value="1"/>
</dbReference>
<dbReference type="InterPro" id="IPR029099">
    <property type="entry name" value="Pribosyltran_N"/>
</dbReference>
<dbReference type="Pfam" id="PF13793">
    <property type="entry name" value="Pribosyltran_N"/>
    <property type="match status" value="1"/>
</dbReference>
<keyword evidence="8" id="KW-0460">Magnesium</keyword>
<reference evidence="11 12" key="1">
    <citation type="submission" date="2019-03" db="EMBL/GenBank/DDBJ databases">
        <title>Diverse conjugative elements silence natural transformation in Legionella species.</title>
        <authorList>
            <person name="Durieux I."/>
            <person name="Ginevra C."/>
            <person name="Attaiech L."/>
            <person name="Picq K."/>
            <person name="Juan P.A."/>
            <person name="Jarraud S."/>
            <person name="Charpentier X."/>
        </authorList>
    </citation>
    <scope>NUCLEOTIDE SEQUENCE [LARGE SCALE GENOMIC DNA]</scope>
    <source>
        <strain evidence="11 12">HL-0427-4011</strain>
    </source>
</reference>
<dbReference type="InterPro" id="IPR005946">
    <property type="entry name" value="Rib-P_diPkinase"/>
</dbReference>